<dbReference type="Pfam" id="PF06114">
    <property type="entry name" value="Peptidase_M78"/>
    <property type="match status" value="1"/>
</dbReference>
<dbReference type="InterPro" id="IPR010359">
    <property type="entry name" value="IrrE_HExxH"/>
</dbReference>
<evidence type="ECO:0000313" key="2">
    <source>
        <dbReference type="EMBL" id="VFJ78692.1"/>
    </source>
</evidence>
<feature type="domain" description="IrrE N-terminal-like" evidence="1">
    <location>
        <begin position="61"/>
        <end position="142"/>
    </location>
</feature>
<proteinExistence type="predicted"/>
<dbReference type="AlphaFoldDB" id="A0A450U4K4"/>
<dbReference type="Gene3D" id="1.10.10.2910">
    <property type="match status" value="1"/>
</dbReference>
<organism evidence="2">
    <name type="scientific">Candidatus Kentrum sp. FW</name>
    <dbReference type="NCBI Taxonomy" id="2126338"/>
    <lineage>
        <taxon>Bacteria</taxon>
        <taxon>Pseudomonadati</taxon>
        <taxon>Pseudomonadota</taxon>
        <taxon>Gammaproteobacteria</taxon>
        <taxon>Candidatus Kentrum</taxon>
    </lineage>
</organism>
<name>A0A450U4K4_9GAMM</name>
<dbReference type="InterPro" id="IPR052345">
    <property type="entry name" value="Rad_response_metalloprotease"/>
</dbReference>
<gene>
    <name evidence="2" type="ORF">BECKFW1821C_GA0114237_11973</name>
</gene>
<accession>A0A450U4K4</accession>
<dbReference type="PANTHER" id="PTHR43236:SF2">
    <property type="entry name" value="BLL0069 PROTEIN"/>
    <property type="match status" value="1"/>
</dbReference>
<evidence type="ECO:0000259" key="1">
    <source>
        <dbReference type="Pfam" id="PF06114"/>
    </source>
</evidence>
<dbReference type="EMBL" id="CAADFE010000197">
    <property type="protein sequence ID" value="VFJ78692.1"/>
    <property type="molecule type" value="Genomic_DNA"/>
</dbReference>
<reference evidence="2" key="1">
    <citation type="submission" date="2019-02" db="EMBL/GenBank/DDBJ databases">
        <authorList>
            <person name="Gruber-Vodicka R. H."/>
            <person name="Seah K. B. B."/>
        </authorList>
    </citation>
    <scope>NUCLEOTIDE SEQUENCE</scope>
    <source>
        <strain evidence="2">BECK_BZ131</strain>
    </source>
</reference>
<sequence>MIKAEYHGLYASDFLDELEKRQDLRIDAPVDVEKIALLLGVRITDHVDLGNINTVGSISIKNNTPVIWVNPVENSYRPRRRFTIAHEIGHLVLHIEPDIGVNEFLDTKATLNRRDSHWDIKEYEANNFAAQILMPMNLLNKYGNEIIDRHKNHYNVDKIPRDTFIDKMCDKFVVSDPAMTFRLKRIGVIS</sequence>
<dbReference type="PANTHER" id="PTHR43236">
    <property type="entry name" value="ANTITOXIN HIGA1"/>
    <property type="match status" value="1"/>
</dbReference>
<protein>
    <submittedName>
        <fullName evidence="2">Zn-dependent peptidase ImmA, M78 family</fullName>
    </submittedName>
</protein>